<feature type="signal peptide" evidence="8">
    <location>
        <begin position="1"/>
        <end position="27"/>
    </location>
</feature>
<dbReference type="Pfam" id="PF04117">
    <property type="entry name" value="Mpv17_PMP22"/>
    <property type="match status" value="1"/>
</dbReference>
<keyword evidence="8" id="KW-0732">Signal</keyword>
<proteinExistence type="inferred from homology"/>
<protein>
    <recommendedName>
        <fullName evidence="11">Peroxisomal membrane protein</fullName>
    </recommendedName>
</protein>
<dbReference type="Proteomes" id="UP000266841">
    <property type="component" value="Unassembled WGS sequence"/>
</dbReference>
<feature type="region of interest" description="Disordered" evidence="7">
    <location>
        <begin position="38"/>
        <end position="62"/>
    </location>
</feature>
<evidence type="ECO:0000256" key="5">
    <source>
        <dbReference type="ARBA" id="ARBA00023136"/>
    </source>
</evidence>
<sequence>MTGRTRTATLLLVLLVLVGACTRECAAFAPAGLRPEELQVRPQKNRQASGHPHPMLQRSRQPTTSLEFAGLEGAWESYLDALEADPLLVKSVTAGVILGAADLAGQAIQSTNDEDSGGVDIARFARFAFFGFILQAPWNHAYYLLLDGALPPTEDPFTATTGVKVLIDQFVQAPIFTVIIFAFLGFLEGKTSEEIKQQLDDDYKDTMIANWKLWVPATAVNIAFCPPILRVLFLNCVFFFWSIFLSLKLNKAEDITGSEE</sequence>
<comment type="subcellular location">
    <subcellularLocation>
        <location evidence="1">Membrane</location>
        <topology evidence="1">Multi-pass membrane protein</topology>
    </subcellularLocation>
</comment>
<evidence type="ECO:0000256" key="3">
    <source>
        <dbReference type="ARBA" id="ARBA00022692"/>
    </source>
</evidence>
<dbReference type="OrthoDB" id="430207at2759"/>
<dbReference type="OMA" id="SSCAYVW"/>
<accession>K0R1J6</accession>
<evidence type="ECO:0000256" key="1">
    <source>
        <dbReference type="ARBA" id="ARBA00004141"/>
    </source>
</evidence>
<dbReference type="AlphaFoldDB" id="K0R1J6"/>
<evidence type="ECO:0000313" key="10">
    <source>
        <dbReference type="Proteomes" id="UP000266841"/>
    </source>
</evidence>
<evidence type="ECO:0000256" key="6">
    <source>
        <dbReference type="RuleBase" id="RU363053"/>
    </source>
</evidence>
<comment type="caution">
    <text evidence="9">The sequence shown here is derived from an EMBL/GenBank/DDBJ whole genome shotgun (WGS) entry which is preliminary data.</text>
</comment>
<dbReference type="GO" id="GO:0016020">
    <property type="term" value="C:membrane"/>
    <property type="evidence" value="ECO:0007669"/>
    <property type="project" value="UniProtKB-SubCell"/>
</dbReference>
<dbReference type="PROSITE" id="PS51257">
    <property type="entry name" value="PROKAR_LIPOPROTEIN"/>
    <property type="match status" value="1"/>
</dbReference>
<dbReference type="PANTHER" id="PTHR11266:SF80">
    <property type="entry name" value="PEROXISOMAL MEMBRANE PROTEIN 2"/>
    <property type="match status" value="1"/>
</dbReference>
<evidence type="ECO:0000256" key="2">
    <source>
        <dbReference type="ARBA" id="ARBA00006824"/>
    </source>
</evidence>
<evidence type="ECO:0000313" key="9">
    <source>
        <dbReference type="EMBL" id="EJK46313.1"/>
    </source>
</evidence>
<reference evidence="9 10" key="1">
    <citation type="journal article" date="2012" name="Genome Biol.">
        <title>Genome and low-iron response of an oceanic diatom adapted to chronic iron limitation.</title>
        <authorList>
            <person name="Lommer M."/>
            <person name="Specht M."/>
            <person name="Roy A.S."/>
            <person name="Kraemer L."/>
            <person name="Andreson R."/>
            <person name="Gutowska M.A."/>
            <person name="Wolf J."/>
            <person name="Bergner S.V."/>
            <person name="Schilhabel M.B."/>
            <person name="Klostermeier U.C."/>
            <person name="Beiko R.G."/>
            <person name="Rosenstiel P."/>
            <person name="Hippler M."/>
            <person name="Laroche J."/>
        </authorList>
    </citation>
    <scope>NUCLEOTIDE SEQUENCE [LARGE SCALE GENOMIC DNA]</scope>
    <source>
        <strain evidence="9 10">CCMP1005</strain>
    </source>
</reference>
<feature type="transmembrane region" description="Helical" evidence="6">
    <location>
        <begin position="228"/>
        <end position="247"/>
    </location>
</feature>
<comment type="similarity">
    <text evidence="2 6">Belongs to the peroxisomal membrane protein PXMP2/4 family.</text>
</comment>
<dbReference type="eggNOG" id="KOG1944">
    <property type="taxonomic scope" value="Eukaryota"/>
</dbReference>
<dbReference type="GO" id="GO:0005737">
    <property type="term" value="C:cytoplasm"/>
    <property type="evidence" value="ECO:0007669"/>
    <property type="project" value="TreeGrafter"/>
</dbReference>
<keyword evidence="3 6" id="KW-0812">Transmembrane</keyword>
<dbReference type="EMBL" id="AGNL01047827">
    <property type="protein sequence ID" value="EJK46313.1"/>
    <property type="molecule type" value="Genomic_DNA"/>
</dbReference>
<keyword evidence="10" id="KW-1185">Reference proteome</keyword>
<comment type="caution">
    <text evidence="6">Lacks conserved residue(s) required for the propagation of feature annotation.</text>
</comment>
<dbReference type="InterPro" id="IPR007248">
    <property type="entry name" value="Mpv17_PMP22"/>
</dbReference>
<evidence type="ECO:0000256" key="8">
    <source>
        <dbReference type="SAM" id="SignalP"/>
    </source>
</evidence>
<keyword evidence="5 6" id="KW-0472">Membrane</keyword>
<keyword evidence="4 6" id="KW-1133">Transmembrane helix</keyword>
<evidence type="ECO:0000256" key="4">
    <source>
        <dbReference type="ARBA" id="ARBA00022989"/>
    </source>
</evidence>
<evidence type="ECO:0008006" key="11">
    <source>
        <dbReference type="Google" id="ProtNLM"/>
    </source>
</evidence>
<dbReference type="PANTHER" id="PTHR11266">
    <property type="entry name" value="PEROXISOMAL MEMBRANE PROTEIN 2, PXMP2 MPV17"/>
    <property type="match status" value="1"/>
</dbReference>
<name>K0R1J6_THAOC</name>
<gene>
    <name evidence="9" type="ORF">THAOC_35020</name>
</gene>
<organism evidence="9 10">
    <name type="scientific">Thalassiosira oceanica</name>
    <name type="common">Marine diatom</name>
    <dbReference type="NCBI Taxonomy" id="159749"/>
    <lineage>
        <taxon>Eukaryota</taxon>
        <taxon>Sar</taxon>
        <taxon>Stramenopiles</taxon>
        <taxon>Ochrophyta</taxon>
        <taxon>Bacillariophyta</taxon>
        <taxon>Coscinodiscophyceae</taxon>
        <taxon>Thalassiosirophycidae</taxon>
        <taxon>Thalassiosirales</taxon>
        <taxon>Thalassiosiraceae</taxon>
        <taxon>Thalassiosira</taxon>
    </lineage>
</organism>
<feature type="chain" id="PRO_5003839846" description="Peroxisomal membrane protein" evidence="8">
    <location>
        <begin position="28"/>
        <end position="260"/>
    </location>
</feature>
<evidence type="ECO:0000256" key="7">
    <source>
        <dbReference type="SAM" id="MobiDB-lite"/>
    </source>
</evidence>